<dbReference type="GO" id="GO:0005634">
    <property type="term" value="C:nucleus"/>
    <property type="evidence" value="ECO:0007669"/>
    <property type="project" value="TreeGrafter"/>
</dbReference>
<name>A0A9P6M219_MORAP</name>
<dbReference type="PANTHER" id="PTHR32226:SF2">
    <property type="entry name" value="TELO2-INTERACTING PROTEIN 2"/>
    <property type="match status" value="1"/>
</dbReference>
<gene>
    <name evidence="3" type="ORF">BGZ70_008225</name>
</gene>
<evidence type="ECO:0000313" key="4">
    <source>
        <dbReference type="Proteomes" id="UP000738359"/>
    </source>
</evidence>
<feature type="region of interest" description="Disordered" evidence="2">
    <location>
        <begin position="1"/>
        <end position="20"/>
    </location>
</feature>
<comment type="caution">
    <text evidence="3">The sequence shown here is derived from an EMBL/GenBank/DDBJ whole genome shotgun (WGS) entry which is preliminary data.</text>
</comment>
<proteinExistence type="inferred from homology"/>
<accession>A0A9P6M219</accession>
<dbReference type="OrthoDB" id="6417021at2759"/>
<dbReference type="Pfam" id="PF10521">
    <property type="entry name" value="Tti2"/>
    <property type="match status" value="1"/>
</dbReference>
<dbReference type="GO" id="GO:0005829">
    <property type="term" value="C:cytosol"/>
    <property type="evidence" value="ECO:0007669"/>
    <property type="project" value="TreeGrafter"/>
</dbReference>
<sequence length="840" mass="93453">MTTREHLDTLLSENRPTDRPEVRAKSSLGLVSFVTEKAIADEAQNAEMLQDAWIGLFRGLSDDWPLVKDAFREQLIKALRHSDEFLEAFKDGALVDQILSRMKQPAFANDRICVLTGIMSLSAIVQASNEAFCARTSVTRSWGEARIENIICMVMDGWRESPTADQVVRAIPLLRATFSAEQLVRSLGGLVTLRYLASNQASMAIKFCTLVLQELPEDHVAHGDPERDSTNTAVPAIDNVYTLHRLMIACAAFTNPKDLWNKHDVLISSKTMARAYRNLDLISKSTPWSDAGLSTTSSKAARDHHLILVPGNFSSNVLQILDQEIRPCFTNKRAERLARQAQSTIAIHKDKVRQAIDTGTDGGPEPSKSIVSSKHLDVVRHQQQRATTNAAPKRFRIARIGDTPNDKSDDLLSKSAQQLASLPHEWYESFFESVAIMEWCAQQPIQDNSRIHEVFILLVGPILTMMDSPQKQHSVRGLDILTRFLIQYHQEGASSGRKDSCTGSSKSPVDSRIWIKIFERTGIDQLLEENLRPLLAPPSAGSAHDNEPEAIVHLEALQAAYRTYLTLVMVNTEPEDLPSSDFDGACPNPRGDIHAGTSGDANGSPLSVETLFVQGVLGSFMRANNSREYLILVLEWMKCLVARIIPFDFILVQLPQNYMMEDPCSDMNSDKQLAAGTQTGFQEIYGMGARTIKYLATLLQHICNIFQYPFPSPSSTDRLEALNLASKASEALFAVMKVSRPRIPRYRGVIMAAVANCWANSRIVSLEASNLPGSPPAPSMSPEMKLAQKRLDDNLIRLMQLCRDICQPRITGEQASGYEMDMKVLRDLDPTVFDELFTSV</sequence>
<keyword evidence="4" id="KW-1185">Reference proteome</keyword>
<evidence type="ECO:0000313" key="3">
    <source>
        <dbReference type="EMBL" id="KAF9961697.1"/>
    </source>
</evidence>
<dbReference type="EMBL" id="JAAAHY010000575">
    <property type="protein sequence ID" value="KAF9961697.1"/>
    <property type="molecule type" value="Genomic_DNA"/>
</dbReference>
<reference evidence="3" key="1">
    <citation type="journal article" date="2020" name="Fungal Divers.">
        <title>Resolving the Mortierellaceae phylogeny through synthesis of multi-gene phylogenetics and phylogenomics.</title>
        <authorList>
            <person name="Vandepol N."/>
            <person name="Liber J."/>
            <person name="Desiro A."/>
            <person name="Na H."/>
            <person name="Kennedy M."/>
            <person name="Barry K."/>
            <person name="Grigoriev I.V."/>
            <person name="Miller A.N."/>
            <person name="O'Donnell K."/>
            <person name="Stajich J.E."/>
            <person name="Bonito G."/>
        </authorList>
    </citation>
    <scope>NUCLEOTIDE SEQUENCE</scope>
    <source>
        <strain evidence="3">CK1249</strain>
    </source>
</reference>
<dbReference type="GO" id="GO:0110078">
    <property type="term" value="C:TTT Hsp90 cochaperone complex"/>
    <property type="evidence" value="ECO:0007669"/>
    <property type="project" value="InterPro"/>
</dbReference>
<dbReference type="AlphaFoldDB" id="A0A9P6M219"/>
<evidence type="ECO:0000256" key="2">
    <source>
        <dbReference type="SAM" id="MobiDB-lite"/>
    </source>
</evidence>
<evidence type="ECO:0000256" key="1">
    <source>
        <dbReference type="ARBA" id="ARBA00034736"/>
    </source>
</evidence>
<dbReference type="PANTHER" id="PTHR32226">
    <property type="entry name" value="TELO2-INTERACTING PROTEIN 2"/>
    <property type="match status" value="1"/>
</dbReference>
<organism evidence="3 4">
    <name type="scientific">Mortierella alpina</name>
    <name type="common">Oleaginous fungus</name>
    <name type="synonym">Mortierella renispora</name>
    <dbReference type="NCBI Taxonomy" id="64518"/>
    <lineage>
        <taxon>Eukaryota</taxon>
        <taxon>Fungi</taxon>
        <taxon>Fungi incertae sedis</taxon>
        <taxon>Mucoromycota</taxon>
        <taxon>Mortierellomycotina</taxon>
        <taxon>Mortierellomycetes</taxon>
        <taxon>Mortierellales</taxon>
        <taxon>Mortierellaceae</taxon>
        <taxon>Mortierella</taxon>
    </lineage>
</organism>
<comment type="similarity">
    <text evidence="1">Belongs to the TTI2 family.</text>
</comment>
<dbReference type="Proteomes" id="UP000738359">
    <property type="component" value="Unassembled WGS sequence"/>
</dbReference>
<protein>
    <submittedName>
        <fullName evidence="3">Uncharacterized protein</fullName>
    </submittedName>
</protein>
<dbReference type="InterPro" id="IPR018870">
    <property type="entry name" value="Tti2"/>
</dbReference>